<dbReference type="CDD" id="cd05233">
    <property type="entry name" value="SDR_c"/>
    <property type="match status" value="1"/>
</dbReference>
<dbReference type="PANTHER" id="PTHR44229">
    <property type="entry name" value="15-HYDROXYPROSTAGLANDIN DEHYDROGENASE [NAD(+)]"/>
    <property type="match status" value="1"/>
</dbReference>
<dbReference type="Pfam" id="PF00106">
    <property type="entry name" value="adh_short"/>
    <property type="match status" value="1"/>
</dbReference>
<dbReference type="GO" id="GO:0004316">
    <property type="term" value="F:3-oxoacyl-[acyl-carrier-protein] reductase (NADPH) activity"/>
    <property type="evidence" value="ECO:0007669"/>
    <property type="project" value="UniProtKB-EC"/>
</dbReference>
<dbReference type="InterPro" id="IPR036291">
    <property type="entry name" value="NAD(P)-bd_dom_sf"/>
</dbReference>
<evidence type="ECO:0000256" key="2">
    <source>
        <dbReference type="RuleBase" id="RU000363"/>
    </source>
</evidence>
<dbReference type="InterPro" id="IPR002347">
    <property type="entry name" value="SDR_fam"/>
</dbReference>
<evidence type="ECO:0000313" key="4">
    <source>
        <dbReference type="Proteomes" id="UP000566324"/>
    </source>
</evidence>
<comment type="caution">
    <text evidence="3">The sequence shown here is derived from an EMBL/GenBank/DDBJ whole genome shotgun (WGS) entry which is preliminary data.</text>
</comment>
<evidence type="ECO:0000256" key="1">
    <source>
        <dbReference type="ARBA" id="ARBA00023002"/>
    </source>
</evidence>
<dbReference type="EMBL" id="JACHNZ010000026">
    <property type="protein sequence ID" value="MBB4632727.1"/>
    <property type="molecule type" value="Genomic_DNA"/>
</dbReference>
<dbReference type="EC" id="1.1.1.100" evidence="3"/>
<dbReference type="Proteomes" id="UP000566324">
    <property type="component" value="Unassembled WGS sequence"/>
</dbReference>
<dbReference type="RefSeq" id="WP_184069695.1">
    <property type="nucleotide sequence ID" value="NZ_JACHNZ010000026.1"/>
</dbReference>
<dbReference type="PRINTS" id="PR00081">
    <property type="entry name" value="GDHRDH"/>
</dbReference>
<dbReference type="Gene3D" id="3.40.50.720">
    <property type="entry name" value="NAD(P)-binding Rossmann-like Domain"/>
    <property type="match status" value="1"/>
</dbReference>
<comment type="similarity">
    <text evidence="2">Belongs to the short-chain dehydrogenases/reductases (SDR) family.</text>
</comment>
<dbReference type="GO" id="GO:0005737">
    <property type="term" value="C:cytoplasm"/>
    <property type="evidence" value="ECO:0007669"/>
    <property type="project" value="TreeGrafter"/>
</dbReference>
<dbReference type="AlphaFoldDB" id="A0A7W7B2D1"/>
<keyword evidence="1 3" id="KW-0560">Oxidoreductase</keyword>
<organism evidence="3 4">
    <name type="scientific">Sphingosinicella soli</name>
    <dbReference type="NCBI Taxonomy" id="333708"/>
    <lineage>
        <taxon>Bacteria</taxon>
        <taxon>Pseudomonadati</taxon>
        <taxon>Pseudomonadota</taxon>
        <taxon>Alphaproteobacteria</taxon>
        <taxon>Sphingomonadales</taxon>
        <taxon>Sphingosinicellaceae</taxon>
        <taxon>Sphingosinicella</taxon>
    </lineage>
</organism>
<accession>A0A7W7B2D1</accession>
<sequence>MEIRGKTAIVTGGAAGIGQAAAVQLARKGAARILIVDVDAEGMAETEARVRAAGAAADTVRLELSDLFAVERWFGSLMARGGCDILFNNAGIVSGAPQFPEADVRGLRRMIDVNLSSLVIATQLAAQAMRVRGGGVIINTVSTVALGTGFSDALYATAKAGVMMFTRCCAPLKADWNVRVAGVLPGLTNTPILRKTGADGDYAPWMAPILAGNAMCQPEDIADAVIDLIEDDTLAGGDWVAVRHIDGRIERQWGHDAV</sequence>
<keyword evidence="4" id="KW-1185">Reference proteome</keyword>
<dbReference type="PANTHER" id="PTHR44229:SF4">
    <property type="entry name" value="15-HYDROXYPROSTAGLANDIN DEHYDROGENASE [NAD(+)]"/>
    <property type="match status" value="1"/>
</dbReference>
<name>A0A7W7B2D1_9SPHN</name>
<reference evidence="3 4" key="1">
    <citation type="submission" date="2020-08" db="EMBL/GenBank/DDBJ databases">
        <title>Genomic Encyclopedia of Type Strains, Phase IV (KMG-IV): sequencing the most valuable type-strain genomes for metagenomic binning, comparative biology and taxonomic classification.</title>
        <authorList>
            <person name="Goeker M."/>
        </authorList>
    </citation>
    <scope>NUCLEOTIDE SEQUENCE [LARGE SCALE GENOMIC DNA]</scope>
    <source>
        <strain evidence="3 4">DSM 17328</strain>
    </source>
</reference>
<gene>
    <name evidence="3" type="ORF">GGQ98_002354</name>
</gene>
<dbReference type="SUPFAM" id="SSF51735">
    <property type="entry name" value="NAD(P)-binding Rossmann-fold domains"/>
    <property type="match status" value="1"/>
</dbReference>
<proteinExistence type="inferred from homology"/>
<dbReference type="PRINTS" id="PR00080">
    <property type="entry name" value="SDRFAMILY"/>
</dbReference>
<evidence type="ECO:0000313" key="3">
    <source>
        <dbReference type="EMBL" id="MBB4632727.1"/>
    </source>
</evidence>
<protein>
    <submittedName>
        <fullName evidence="3">3-oxoacyl-[acyl-carrier protein] reductase</fullName>
        <ecNumber evidence="3">1.1.1.100</ecNumber>
    </submittedName>
</protein>